<dbReference type="AlphaFoldDB" id="A0A9D2ZYP8"/>
<dbReference type="PANTHER" id="PTHR40518:SF1">
    <property type="entry name" value="ACETOACETATE DECARBOXYLASE"/>
    <property type="match status" value="1"/>
</dbReference>
<dbReference type="SUPFAM" id="SSF160104">
    <property type="entry name" value="Acetoacetate decarboxylase-like"/>
    <property type="match status" value="1"/>
</dbReference>
<comment type="caution">
    <text evidence="1">The sequence shown here is derived from an EMBL/GenBank/DDBJ whole genome shotgun (WGS) entry which is preliminary data.</text>
</comment>
<name>A0A9D2ZYP8_ACILW</name>
<dbReference type="Pfam" id="PF06314">
    <property type="entry name" value="ADC"/>
    <property type="match status" value="1"/>
</dbReference>
<accession>A0A9D2ZYP8</accession>
<dbReference type="GO" id="GO:0016829">
    <property type="term" value="F:lyase activity"/>
    <property type="evidence" value="ECO:0007669"/>
    <property type="project" value="InterPro"/>
</dbReference>
<dbReference type="Gene3D" id="2.40.400.10">
    <property type="entry name" value="Acetoacetate decarboxylase-like"/>
    <property type="match status" value="1"/>
</dbReference>
<gene>
    <name evidence="1" type="ORF">K8V79_03585</name>
</gene>
<dbReference type="Proteomes" id="UP000787156">
    <property type="component" value="Unassembled WGS sequence"/>
</dbReference>
<proteinExistence type="predicted"/>
<protein>
    <submittedName>
        <fullName evidence="1">Acetoacetate decarboxylase family protein</fullName>
    </submittedName>
</protein>
<sequence length="223" mass="26102">MNYAFAQEQNINQFPPWHLQGEGFILNYWLTPSFIQQAKAFRVAPSALGRVVQVLLIRYQSSPVGPYDELLILDHPLISKRRLSSIPKIYVSTHESVAHGQALWGIPKEYAEFEWEEHHQDTICRISHQGHQMSLSIRKTRSPRQFYINSHHIPASMLRIQQAWEGQRFDFSPQFRGYLSKVLQVEWHNTGDIFPDFSKAKYLQSFYIPKFNLIFPEAQISSK</sequence>
<reference evidence="1" key="1">
    <citation type="journal article" date="2021" name="PeerJ">
        <title>Extensive microbial diversity within the chicken gut microbiome revealed by metagenomics and culture.</title>
        <authorList>
            <person name="Gilroy R."/>
            <person name="Ravi A."/>
            <person name="Getino M."/>
            <person name="Pursley I."/>
            <person name="Horton D.L."/>
            <person name="Alikhan N.F."/>
            <person name="Baker D."/>
            <person name="Gharbi K."/>
            <person name="Hall N."/>
            <person name="Watson M."/>
            <person name="Adriaenssens E.M."/>
            <person name="Foster-Nyarko E."/>
            <person name="Jarju S."/>
            <person name="Secka A."/>
            <person name="Antonio M."/>
            <person name="Oren A."/>
            <person name="Chaudhuri R.R."/>
            <person name="La Ragione R."/>
            <person name="Hildebrand F."/>
            <person name="Pallen M.J."/>
        </authorList>
    </citation>
    <scope>NUCLEOTIDE SEQUENCE</scope>
    <source>
        <strain evidence="1">CHK135-1449</strain>
    </source>
</reference>
<dbReference type="PANTHER" id="PTHR40518">
    <property type="entry name" value="ACETOACETATE DECARBOXYLASE"/>
    <property type="match status" value="1"/>
</dbReference>
<dbReference type="InterPro" id="IPR023375">
    <property type="entry name" value="ADC_dom_sf"/>
</dbReference>
<dbReference type="InterPro" id="IPR010451">
    <property type="entry name" value="Acetoacetate_decarboxylase"/>
</dbReference>
<organism evidence="1 2">
    <name type="scientific">Acinetobacter lwoffii</name>
    <dbReference type="NCBI Taxonomy" id="28090"/>
    <lineage>
        <taxon>Bacteria</taxon>
        <taxon>Pseudomonadati</taxon>
        <taxon>Pseudomonadota</taxon>
        <taxon>Gammaproteobacteria</taxon>
        <taxon>Moraxellales</taxon>
        <taxon>Moraxellaceae</taxon>
        <taxon>Acinetobacter</taxon>
    </lineage>
</organism>
<reference evidence="1" key="2">
    <citation type="submission" date="2021-09" db="EMBL/GenBank/DDBJ databases">
        <authorList>
            <person name="Gilroy R."/>
        </authorList>
    </citation>
    <scope>NUCLEOTIDE SEQUENCE</scope>
    <source>
        <strain evidence="1">CHK135-1449</strain>
    </source>
</reference>
<evidence type="ECO:0000313" key="2">
    <source>
        <dbReference type="Proteomes" id="UP000787156"/>
    </source>
</evidence>
<evidence type="ECO:0000313" key="1">
    <source>
        <dbReference type="EMBL" id="HJF27320.1"/>
    </source>
</evidence>
<dbReference type="EMBL" id="DYWX01000041">
    <property type="protein sequence ID" value="HJF27320.1"/>
    <property type="molecule type" value="Genomic_DNA"/>
</dbReference>